<evidence type="ECO:0000313" key="3">
    <source>
        <dbReference type="Proteomes" id="UP000553766"/>
    </source>
</evidence>
<dbReference type="GO" id="GO:0005737">
    <property type="term" value="C:cytoplasm"/>
    <property type="evidence" value="ECO:0007669"/>
    <property type="project" value="TreeGrafter"/>
</dbReference>
<dbReference type="GO" id="GO:0019752">
    <property type="term" value="P:carboxylic acid metabolic process"/>
    <property type="evidence" value="ECO:0007669"/>
    <property type="project" value="UniProtKB-ARBA"/>
</dbReference>
<sequence>MTSIPVIGPDDVAGRMDWVRLCDAMEAGHKGTKAQIGDQFLTRGDDILLSRAAWIDGLGVGVKSVTVFPQNVAASLPSVQGGMLVFDDTTGAPVALIDNALITYWKTAADSVLGARFLARKNAQHLLIVGAGRVAQSLIEAYPAVLPGIQKITVWNRTRSRAEALRTLHPHIEIADDLSEAMAEADIISTCTLTKTPIIAGADLRPGQHLDLIGAFTADMREADDAALQRGRIFVDSFDTTLDHIGELKIPIAAGVISRSDVLGDFRDLAAGKVGRQSDGDITVFKNGGGAHLDLMTARVILDAAG</sequence>
<protein>
    <submittedName>
        <fullName evidence="2">Ornithine cyclodeaminase</fullName>
        <ecNumber evidence="2">4.3.1.12</ecNumber>
    </submittedName>
</protein>
<organism evidence="2 3">
    <name type="scientific">Rubricella aquisinus</name>
    <dbReference type="NCBI Taxonomy" id="2028108"/>
    <lineage>
        <taxon>Bacteria</taxon>
        <taxon>Pseudomonadati</taxon>
        <taxon>Pseudomonadota</taxon>
        <taxon>Alphaproteobacteria</taxon>
        <taxon>Rhodobacterales</taxon>
        <taxon>Paracoccaceae</taxon>
        <taxon>Rubricella</taxon>
    </lineage>
</organism>
<dbReference type="Proteomes" id="UP000553766">
    <property type="component" value="Unassembled WGS sequence"/>
</dbReference>
<dbReference type="PIRSF" id="PIRSF001439">
    <property type="entry name" value="CryM"/>
    <property type="match status" value="1"/>
</dbReference>
<comment type="similarity">
    <text evidence="1">Belongs to the ornithine cyclodeaminase/mu-crystallin family.</text>
</comment>
<accession>A0A840WL10</accession>
<dbReference type="Gene3D" id="3.30.1780.10">
    <property type="entry name" value="ornithine cyclodeaminase, domain 1"/>
    <property type="match status" value="1"/>
</dbReference>
<dbReference type="RefSeq" id="WP_184009552.1">
    <property type="nucleotide sequence ID" value="NZ_JACIJS010000003.1"/>
</dbReference>
<dbReference type="GO" id="GO:0016491">
    <property type="term" value="F:oxidoreductase activity"/>
    <property type="evidence" value="ECO:0007669"/>
    <property type="project" value="UniProtKB-ARBA"/>
</dbReference>
<reference evidence="2 3" key="1">
    <citation type="submission" date="2020-08" db="EMBL/GenBank/DDBJ databases">
        <title>Genomic Encyclopedia of Type Strains, Phase IV (KMG-IV): sequencing the most valuable type-strain genomes for metagenomic binning, comparative biology and taxonomic classification.</title>
        <authorList>
            <person name="Goeker M."/>
        </authorList>
    </citation>
    <scope>NUCLEOTIDE SEQUENCE [LARGE SCALE GENOMIC DNA]</scope>
    <source>
        <strain evidence="2 3">DSM 103377</strain>
    </source>
</reference>
<dbReference type="GO" id="GO:0008473">
    <property type="term" value="F:ornithine cyclodeaminase activity"/>
    <property type="evidence" value="ECO:0007669"/>
    <property type="project" value="UniProtKB-EC"/>
</dbReference>
<dbReference type="EC" id="4.3.1.12" evidence="2"/>
<gene>
    <name evidence="2" type="ORF">FHS89_001211</name>
</gene>
<dbReference type="PANTHER" id="PTHR13812">
    <property type="entry name" value="KETIMINE REDUCTASE MU-CRYSTALLIN"/>
    <property type="match status" value="1"/>
</dbReference>
<dbReference type="SUPFAM" id="SSF51735">
    <property type="entry name" value="NAD(P)-binding Rossmann-fold domains"/>
    <property type="match status" value="1"/>
</dbReference>
<proteinExistence type="inferred from homology"/>
<dbReference type="InterPro" id="IPR003462">
    <property type="entry name" value="ODC_Mu_crystall"/>
</dbReference>
<keyword evidence="2" id="KW-0456">Lyase</keyword>
<dbReference type="EMBL" id="JACIJS010000003">
    <property type="protein sequence ID" value="MBB5515201.1"/>
    <property type="molecule type" value="Genomic_DNA"/>
</dbReference>
<comment type="caution">
    <text evidence="2">The sequence shown here is derived from an EMBL/GenBank/DDBJ whole genome shotgun (WGS) entry which is preliminary data.</text>
</comment>
<dbReference type="Pfam" id="PF02423">
    <property type="entry name" value="OCD_Mu_crystall"/>
    <property type="match status" value="1"/>
</dbReference>
<dbReference type="FunFam" id="3.40.50.720:FF:000311">
    <property type="entry name" value="Ornithine cyclodeaminase"/>
    <property type="match status" value="1"/>
</dbReference>
<keyword evidence="3" id="KW-1185">Reference proteome</keyword>
<name>A0A840WL10_9RHOB</name>
<evidence type="ECO:0000256" key="1">
    <source>
        <dbReference type="ARBA" id="ARBA00008903"/>
    </source>
</evidence>
<dbReference type="PANTHER" id="PTHR13812:SF19">
    <property type="entry name" value="KETIMINE REDUCTASE MU-CRYSTALLIN"/>
    <property type="match status" value="1"/>
</dbReference>
<dbReference type="Gene3D" id="3.40.50.720">
    <property type="entry name" value="NAD(P)-binding Rossmann-like Domain"/>
    <property type="match status" value="1"/>
</dbReference>
<dbReference type="InterPro" id="IPR023401">
    <property type="entry name" value="ODC_N"/>
</dbReference>
<dbReference type="InterPro" id="IPR036291">
    <property type="entry name" value="NAD(P)-bd_dom_sf"/>
</dbReference>
<evidence type="ECO:0000313" key="2">
    <source>
        <dbReference type="EMBL" id="MBB5515201.1"/>
    </source>
</evidence>
<dbReference type="AlphaFoldDB" id="A0A840WL10"/>